<dbReference type="Proteomes" id="UP000214365">
    <property type="component" value="Unassembled WGS sequence"/>
</dbReference>
<evidence type="ECO:0000313" key="1">
    <source>
        <dbReference type="EMBL" id="OKL63555.1"/>
    </source>
</evidence>
<dbReference type="GO" id="GO:0016757">
    <property type="term" value="F:glycosyltransferase activity"/>
    <property type="evidence" value="ECO:0007669"/>
    <property type="project" value="InterPro"/>
</dbReference>
<dbReference type="InterPro" id="IPR029044">
    <property type="entry name" value="Nucleotide-diphossugar_trans"/>
</dbReference>
<protein>
    <recommendedName>
        <fullName evidence="3">Capsule polysaccharide biosynthesis protein</fullName>
    </recommendedName>
</protein>
<dbReference type="OrthoDB" id="409543at2759"/>
<dbReference type="RefSeq" id="XP_020123676.1">
    <property type="nucleotide sequence ID" value="XM_020261541.1"/>
</dbReference>
<evidence type="ECO:0000313" key="2">
    <source>
        <dbReference type="Proteomes" id="UP000214365"/>
    </source>
</evidence>
<dbReference type="GeneID" id="31001588"/>
<proteinExistence type="predicted"/>
<organism evidence="1 2">
    <name type="scientific">Talaromyces atroroseus</name>
    <dbReference type="NCBI Taxonomy" id="1441469"/>
    <lineage>
        <taxon>Eukaryota</taxon>
        <taxon>Fungi</taxon>
        <taxon>Dikarya</taxon>
        <taxon>Ascomycota</taxon>
        <taxon>Pezizomycotina</taxon>
        <taxon>Eurotiomycetes</taxon>
        <taxon>Eurotiomycetidae</taxon>
        <taxon>Eurotiales</taxon>
        <taxon>Trichocomaceae</taxon>
        <taxon>Talaromyces</taxon>
        <taxon>Talaromyces sect. Trachyspermi</taxon>
    </lineage>
</organism>
<reference evidence="1 2" key="1">
    <citation type="submission" date="2015-06" db="EMBL/GenBank/DDBJ databases">
        <title>Talaromyces atroroseus IBT 11181 draft genome.</title>
        <authorList>
            <person name="Rasmussen K.B."/>
            <person name="Rasmussen S."/>
            <person name="Petersen B."/>
            <person name="Sicheritz-Ponten T."/>
            <person name="Mortensen U.H."/>
            <person name="Thrane U."/>
        </authorList>
    </citation>
    <scope>NUCLEOTIDE SEQUENCE [LARGE SCALE GENOMIC DNA]</scope>
    <source>
        <strain evidence="1 2">IBT 11181</strain>
    </source>
</reference>
<dbReference type="EMBL" id="LFMY01000002">
    <property type="protein sequence ID" value="OKL63555.1"/>
    <property type="molecule type" value="Genomic_DNA"/>
</dbReference>
<dbReference type="SUPFAM" id="SSF53448">
    <property type="entry name" value="Nucleotide-diphospho-sugar transferases"/>
    <property type="match status" value="1"/>
</dbReference>
<evidence type="ECO:0008006" key="3">
    <source>
        <dbReference type="Google" id="ProtNLM"/>
    </source>
</evidence>
<accession>A0A1Q5QC91</accession>
<dbReference type="InterPro" id="IPR008441">
    <property type="entry name" value="AfumC-like_glycosyl_Trfase"/>
</dbReference>
<keyword evidence="2" id="KW-1185">Reference proteome</keyword>
<dbReference type="Gene3D" id="3.90.550.20">
    <property type="match status" value="1"/>
</dbReference>
<dbReference type="Pfam" id="PF05704">
    <property type="entry name" value="Caps_synth"/>
    <property type="match status" value="1"/>
</dbReference>
<comment type="caution">
    <text evidence="1">The sequence shown here is derived from an EMBL/GenBank/DDBJ whole genome shotgun (WGS) entry which is preliminary data.</text>
</comment>
<gene>
    <name evidence="1" type="ORF">UA08_01833</name>
</gene>
<sequence>MPNEPTPDSLPGPGLVYLSESKLDLRSDDEIAAQLKSYKEVTSSDKNVWAFWNTGFDTMHPWTQRNVINWVRRLGPSWTVRVLNKVPGSPVHVSNFIAAEHLPEAFNAGMMTGPNVGPHSGDMVRLPLLYLYGGVWMDVGMMLFRHLDDMCWNAIEDSSNSYEMAGMSIEINPGATNMLNGFIAAKRGNGFIKRWHDIYMEVWKDGRTEQTGLHKHPLLAHLPILYAPTNHLNLPGALKVSPEDFSDYLGHFQCFERLRKLVDPIDGFDGAKYHRENIFMLPAMTETWKFQLLTAWNGKKQFELLATKKDIKDDAEKTELYDEANEFVLDLLANTSTMKLSHGPPGALDSFLADIWDHKDNHNKDIEPGTFAAFLRYGSVHFDQTRSIHPAPVPLSSEKTFNISVLQPYTELKEHWEQVDLGKEISA</sequence>
<dbReference type="AlphaFoldDB" id="A0A1Q5QC91"/>
<name>A0A1Q5QC91_TALAT</name>